<dbReference type="KEGG" id="nhu:H0264_38100"/>
<keyword evidence="3" id="KW-1185">Reference proteome</keyword>
<protein>
    <recommendedName>
        <fullName evidence="4">Minor tail protein</fullName>
    </recommendedName>
</protein>
<dbReference type="AlphaFoldDB" id="A0A7D6VJD4"/>
<evidence type="ECO:0000256" key="1">
    <source>
        <dbReference type="SAM" id="MobiDB-lite"/>
    </source>
</evidence>
<gene>
    <name evidence="2" type="ORF">H0264_38100</name>
</gene>
<proteinExistence type="predicted"/>
<evidence type="ECO:0000313" key="2">
    <source>
        <dbReference type="EMBL" id="QLY30830.1"/>
    </source>
</evidence>
<accession>A0A7D6VJD4</accession>
<dbReference type="RefSeq" id="WP_181582028.1">
    <property type="nucleotide sequence ID" value="NZ_CP059399.1"/>
</dbReference>
<evidence type="ECO:0000313" key="3">
    <source>
        <dbReference type="Proteomes" id="UP000515512"/>
    </source>
</evidence>
<organism evidence="2 3">
    <name type="scientific">Nocardia huaxiensis</name>
    <dbReference type="NCBI Taxonomy" id="2755382"/>
    <lineage>
        <taxon>Bacteria</taxon>
        <taxon>Bacillati</taxon>
        <taxon>Actinomycetota</taxon>
        <taxon>Actinomycetes</taxon>
        <taxon>Mycobacteriales</taxon>
        <taxon>Nocardiaceae</taxon>
        <taxon>Nocardia</taxon>
    </lineage>
</organism>
<name>A0A7D6VJD4_9NOCA</name>
<dbReference type="EMBL" id="CP059399">
    <property type="protein sequence ID" value="QLY30830.1"/>
    <property type="molecule type" value="Genomic_DNA"/>
</dbReference>
<dbReference type="Proteomes" id="UP000515512">
    <property type="component" value="Chromosome"/>
</dbReference>
<evidence type="ECO:0008006" key="4">
    <source>
        <dbReference type="Google" id="ProtNLM"/>
    </source>
</evidence>
<feature type="region of interest" description="Disordered" evidence="1">
    <location>
        <begin position="154"/>
        <end position="181"/>
    </location>
</feature>
<reference evidence="2 3" key="1">
    <citation type="submission" date="2020-07" db="EMBL/GenBank/DDBJ databases">
        <authorList>
            <person name="Zhuang K."/>
            <person name="Ran Y."/>
        </authorList>
    </citation>
    <scope>NUCLEOTIDE SEQUENCE [LARGE SCALE GENOMIC DNA]</scope>
    <source>
        <strain evidence="2 3">WCH-YHL-001</strain>
    </source>
</reference>
<sequence length="358" mass="37301">MSTVGEYFASTLIRGIDEGIGTRGVLQSMQGTPRDGALELMTGVTGPAGPAGEAARPFRWEGDIADQAALTALAGRLTLAHAGKAWRVRATGALVYWNGTGFDSFTEAFGAAGPDGETCTVTIGTVETGPVGSELQVTVTGTAPNLTLNLTVPRGIKGRKGEPGGPGPIRQAPDYADGPHQDRAVPVWDAAAGKWKPRAYPGLRGPWSVVENKAWDGGTAFAPSESNISSATKIIAQLRIPAQDAAWRPIVTGGVMIRTVENWNEFTTRVDAEVRIGSDSGAYVGLGAGFPSGAYTRARIQPFYGTRGLTPASTVGVVPAGQPVTLVLVLRRNAGSANYDYAMGSSYLLCQARPVEAS</sequence>